<dbReference type="RefSeq" id="WP_019943111.1">
    <property type="nucleotide sequence ID" value="NZ_BMLI01000001.1"/>
</dbReference>
<evidence type="ECO:0000313" key="1">
    <source>
        <dbReference type="EMBL" id="GGM94244.1"/>
    </source>
</evidence>
<comment type="caution">
    <text evidence="1">The sequence shown here is derived from an EMBL/GenBank/DDBJ whole genome shotgun (WGS) entry which is preliminary data.</text>
</comment>
<organism evidence="1 2">
    <name type="scientific">Dyadobacter beijingensis</name>
    <dbReference type="NCBI Taxonomy" id="365489"/>
    <lineage>
        <taxon>Bacteria</taxon>
        <taxon>Pseudomonadati</taxon>
        <taxon>Bacteroidota</taxon>
        <taxon>Cytophagia</taxon>
        <taxon>Cytophagales</taxon>
        <taxon>Spirosomataceae</taxon>
        <taxon>Dyadobacter</taxon>
    </lineage>
</organism>
<accession>A0ABQ2HX57</accession>
<dbReference type="Proteomes" id="UP000632339">
    <property type="component" value="Unassembled WGS sequence"/>
</dbReference>
<proteinExistence type="predicted"/>
<sequence length="549" mass="63954">MFRLFEVFPTGRVEIFQIEDTFNVKELGDYEFEFFGRPLSQLDDDVFVEDLPLERNLYIAKFDSVVSTKASKLFQDYFGAASFSIRGEVFKMNIQIEKFRVSEIEEILLFLWVNDNKIFDNFFSKSSIKSSVGRDGSAYNLTSKFILFSHAFCEVFESLLPAFTKLPRSKFSKNEEIVDYSPRVISEKSLDWLVQNLDEVRFDASYRNHPDSIPIASNFGYIQRIATDAVYSNKNTFENSIILGSFKYLLLTINSLKSSIQSAVPIKQEFSSKEYADFRDLKKVPYLKLLRDSEYLEVKLKILFAKYQNIFVDTRVKLGRPRMTNVFSHVSHYRQAYKIIATVYDYKLRLDGAFDLLNVRKLSQLYEIYNLHQIVHGLTENLNMSVFSVNFTSSRNDGITNLVSFSYREYAISVYYEMQYPNSLTDQIRLDTRAGSYYKPDYVIEINTPDVTLNFILDSKYSRYQVVKYKYLNDAIFKYILNTGFRNNRYKKVDGLVLIFPGEHDEVVVLGQNYSPQIRLISSKPKFDSGLRNFIASILDGVLPSMLRI</sequence>
<name>A0ABQ2HX57_9BACT</name>
<dbReference type="EMBL" id="BMLI01000001">
    <property type="protein sequence ID" value="GGM94244.1"/>
    <property type="molecule type" value="Genomic_DNA"/>
</dbReference>
<keyword evidence="2" id="KW-1185">Reference proteome</keyword>
<evidence type="ECO:0000313" key="2">
    <source>
        <dbReference type="Proteomes" id="UP000632339"/>
    </source>
</evidence>
<evidence type="ECO:0008006" key="3">
    <source>
        <dbReference type="Google" id="ProtNLM"/>
    </source>
</evidence>
<reference evidence="2" key="1">
    <citation type="journal article" date="2019" name="Int. J. Syst. Evol. Microbiol.">
        <title>The Global Catalogue of Microorganisms (GCM) 10K type strain sequencing project: providing services to taxonomists for standard genome sequencing and annotation.</title>
        <authorList>
            <consortium name="The Broad Institute Genomics Platform"/>
            <consortium name="The Broad Institute Genome Sequencing Center for Infectious Disease"/>
            <person name="Wu L."/>
            <person name="Ma J."/>
        </authorList>
    </citation>
    <scope>NUCLEOTIDE SEQUENCE [LARGE SCALE GENOMIC DNA]</scope>
    <source>
        <strain evidence="2">CGMCC 1.6375</strain>
    </source>
</reference>
<protein>
    <recommendedName>
        <fullName evidence="3">PD-(D/E)XK nuclease superfamily protein</fullName>
    </recommendedName>
</protein>
<gene>
    <name evidence="1" type="ORF">GCM10010967_29310</name>
</gene>